<keyword evidence="5" id="KW-0285">Flavoprotein</keyword>
<dbReference type="EMBL" id="ML975149">
    <property type="protein sequence ID" value="KAF1817134.1"/>
    <property type="molecule type" value="Genomic_DNA"/>
</dbReference>
<evidence type="ECO:0000256" key="4">
    <source>
        <dbReference type="ARBA" id="ARBA00012801"/>
    </source>
</evidence>
<evidence type="ECO:0000256" key="8">
    <source>
        <dbReference type="SAM" id="MobiDB-lite"/>
    </source>
</evidence>
<reference evidence="13" key="2">
    <citation type="submission" date="2020-04" db="EMBL/GenBank/DDBJ databases">
        <authorList>
            <consortium name="NCBI Genome Project"/>
        </authorList>
    </citation>
    <scope>NUCLEOTIDE SEQUENCE</scope>
    <source>
        <strain evidence="13">CBS 781.70</strain>
    </source>
</reference>
<feature type="region of interest" description="Disordered" evidence="8">
    <location>
        <begin position="1"/>
        <end position="36"/>
    </location>
</feature>
<evidence type="ECO:0000313" key="12">
    <source>
        <dbReference type="Proteomes" id="UP000504638"/>
    </source>
</evidence>
<dbReference type="PANTHER" id="PTHR10851:SF0">
    <property type="entry name" value="PYRIDOXINE-5'-PHOSPHATE OXIDASE"/>
    <property type="match status" value="1"/>
</dbReference>
<dbReference type="HAMAP" id="MF_01629">
    <property type="entry name" value="PdxH"/>
    <property type="match status" value="1"/>
</dbReference>
<dbReference type="SUPFAM" id="SSF50475">
    <property type="entry name" value="FMN-binding split barrel"/>
    <property type="match status" value="1"/>
</dbReference>
<dbReference type="InterPro" id="IPR019740">
    <property type="entry name" value="Pyridox_Oxase_CS"/>
</dbReference>
<evidence type="ECO:0000313" key="13">
    <source>
        <dbReference type="RefSeq" id="XP_033538765.1"/>
    </source>
</evidence>
<dbReference type="NCBIfam" id="TIGR00558">
    <property type="entry name" value="pdxH"/>
    <property type="match status" value="1"/>
</dbReference>
<comment type="pathway">
    <text evidence="3">Cofactor metabolism; pyridoxal 5'-phosphate salvage; pyridoxal 5'-phosphate from pyridoxine 5'-phosphate: step 1/1.</text>
</comment>
<evidence type="ECO:0000256" key="6">
    <source>
        <dbReference type="ARBA" id="ARBA00022643"/>
    </source>
</evidence>
<dbReference type="GO" id="GO:0004733">
    <property type="term" value="F:pyridoxamine phosphate oxidase activity"/>
    <property type="evidence" value="ECO:0007669"/>
    <property type="project" value="UniProtKB-EC"/>
</dbReference>
<dbReference type="UniPathway" id="UPA01068">
    <property type="reaction ID" value="UER00304"/>
</dbReference>
<evidence type="ECO:0000313" key="11">
    <source>
        <dbReference type="EMBL" id="KAF1817134.1"/>
    </source>
</evidence>
<evidence type="ECO:0000256" key="5">
    <source>
        <dbReference type="ARBA" id="ARBA00022630"/>
    </source>
</evidence>
<dbReference type="GO" id="GO:0010181">
    <property type="term" value="F:FMN binding"/>
    <property type="evidence" value="ECO:0007669"/>
    <property type="project" value="InterPro"/>
</dbReference>
<dbReference type="RefSeq" id="XP_033538765.1">
    <property type="nucleotide sequence ID" value="XM_033680495.1"/>
</dbReference>
<comment type="pathway">
    <text evidence="2">Cofactor metabolism; pyridoxal 5'-phosphate salvage; pyridoxal 5'-phosphate from pyridoxamine 5'-phosphate: step 1/1.</text>
</comment>
<gene>
    <name evidence="11 13" type="ORF">P152DRAFT_463408</name>
</gene>
<name>A0A6G1GGJ3_9PEZI</name>
<evidence type="ECO:0000256" key="1">
    <source>
        <dbReference type="ARBA" id="ARBA00001917"/>
    </source>
</evidence>
<keyword evidence="6" id="KW-0288">FMN</keyword>
<evidence type="ECO:0000256" key="3">
    <source>
        <dbReference type="ARBA" id="ARBA00005037"/>
    </source>
</evidence>
<feature type="domain" description="Pyridoxamine 5'-phosphate oxidase N-terminal" evidence="9">
    <location>
        <begin position="57"/>
        <end position="178"/>
    </location>
</feature>
<organism evidence="11">
    <name type="scientific">Eremomyces bilateralis CBS 781.70</name>
    <dbReference type="NCBI Taxonomy" id="1392243"/>
    <lineage>
        <taxon>Eukaryota</taxon>
        <taxon>Fungi</taxon>
        <taxon>Dikarya</taxon>
        <taxon>Ascomycota</taxon>
        <taxon>Pezizomycotina</taxon>
        <taxon>Dothideomycetes</taxon>
        <taxon>Dothideomycetes incertae sedis</taxon>
        <taxon>Eremomycetales</taxon>
        <taxon>Eremomycetaceae</taxon>
        <taxon>Eremomyces</taxon>
    </lineage>
</organism>
<keyword evidence="7" id="KW-0560">Oxidoreductase</keyword>
<evidence type="ECO:0000259" key="9">
    <source>
        <dbReference type="Pfam" id="PF01243"/>
    </source>
</evidence>
<dbReference type="Gene3D" id="2.30.110.10">
    <property type="entry name" value="Electron Transport, Fmn-binding Protein, Chain A"/>
    <property type="match status" value="1"/>
</dbReference>
<dbReference type="Proteomes" id="UP000504638">
    <property type="component" value="Unplaced"/>
</dbReference>
<dbReference type="OrthoDB" id="303614at2759"/>
<dbReference type="InterPro" id="IPR011576">
    <property type="entry name" value="Pyridox_Oxase_N"/>
</dbReference>
<dbReference type="PROSITE" id="PS01064">
    <property type="entry name" value="PYRIDOX_OXIDASE"/>
    <property type="match status" value="1"/>
</dbReference>
<reference evidence="11 13" key="1">
    <citation type="submission" date="2020-01" db="EMBL/GenBank/DDBJ databases">
        <authorList>
            <consortium name="DOE Joint Genome Institute"/>
            <person name="Haridas S."/>
            <person name="Albert R."/>
            <person name="Binder M."/>
            <person name="Bloem J."/>
            <person name="Labutti K."/>
            <person name="Salamov A."/>
            <person name="Andreopoulos B."/>
            <person name="Baker S.E."/>
            <person name="Barry K."/>
            <person name="Bills G."/>
            <person name="Bluhm B.H."/>
            <person name="Cannon C."/>
            <person name="Castanera R."/>
            <person name="Culley D.E."/>
            <person name="Daum C."/>
            <person name="Ezra D."/>
            <person name="Gonzalez J.B."/>
            <person name="Henrissat B."/>
            <person name="Kuo A."/>
            <person name="Liang C."/>
            <person name="Lipzen A."/>
            <person name="Lutzoni F."/>
            <person name="Magnuson J."/>
            <person name="Mondo S."/>
            <person name="Nolan M."/>
            <person name="Ohm R."/>
            <person name="Pangilinan J."/>
            <person name="Park H.-J."/>
            <person name="Ramirez L."/>
            <person name="Alfaro M."/>
            <person name="Sun H."/>
            <person name="Tritt A."/>
            <person name="Yoshinaga Y."/>
            <person name="Zwiers L.-H."/>
            <person name="Turgeon B.G."/>
            <person name="Goodwin S.B."/>
            <person name="Spatafora J.W."/>
            <person name="Crous P.W."/>
            <person name="Grigoriev I.V."/>
        </authorList>
    </citation>
    <scope>NUCLEOTIDE SEQUENCE</scope>
    <source>
        <strain evidence="11 13">CBS 781.70</strain>
    </source>
</reference>
<reference evidence="13" key="3">
    <citation type="submission" date="2025-04" db="UniProtKB">
        <authorList>
            <consortium name="RefSeq"/>
        </authorList>
    </citation>
    <scope>IDENTIFICATION</scope>
    <source>
        <strain evidence="13">CBS 781.70</strain>
    </source>
</reference>
<keyword evidence="12" id="KW-1185">Reference proteome</keyword>
<dbReference type="Pfam" id="PF01243">
    <property type="entry name" value="PNPOx_N"/>
    <property type="match status" value="1"/>
</dbReference>
<evidence type="ECO:0000259" key="10">
    <source>
        <dbReference type="Pfam" id="PF10590"/>
    </source>
</evidence>
<dbReference type="AlphaFoldDB" id="A0A6G1GGJ3"/>
<dbReference type="Pfam" id="PF10590">
    <property type="entry name" value="PNP_phzG_C"/>
    <property type="match status" value="1"/>
</dbReference>
<evidence type="ECO:0000256" key="7">
    <source>
        <dbReference type="ARBA" id="ARBA00023002"/>
    </source>
</evidence>
<protein>
    <recommendedName>
        <fullName evidence="4">pyridoxal 5'-phosphate synthase</fullName>
        <ecNumber evidence="4">1.4.3.5</ecNumber>
    </recommendedName>
</protein>
<sequence>MSSPQNDAPSPSSKLIFAPTDSPTAPHAHQFSASPLSLPTLSPSPLTQFHTLFTAGQRAHLPQPETCVLSTAALPSGRPSARTVYLKELDDRGFVIYSNTEHSRKAADLRTNPQACLTFWWAGLERQVRVTGAVERVGVEEAQRYFDTRNRESRVGAWASRQSEVLKDRKELEERVKKEKERWEGKEGIEVPGHWGGWRVVPEEVEFWGGREGRLHDRFLYTREGEGWRIERLSP</sequence>
<dbReference type="PANTHER" id="PTHR10851">
    <property type="entry name" value="PYRIDOXINE-5-PHOSPHATE OXIDASE"/>
    <property type="match status" value="1"/>
</dbReference>
<dbReference type="GeneID" id="54421065"/>
<proteinExistence type="inferred from homology"/>
<comment type="cofactor">
    <cofactor evidence="1">
        <name>FMN</name>
        <dbReference type="ChEBI" id="CHEBI:58210"/>
    </cofactor>
</comment>
<evidence type="ECO:0000256" key="2">
    <source>
        <dbReference type="ARBA" id="ARBA00004738"/>
    </source>
</evidence>
<dbReference type="GO" id="GO:0008615">
    <property type="term" value="P:pyridoxine biosynthetic process"/>
    <property type="evidence" value="ECO:0007669"/>
    <property type="project" value="InterPro"/>
</dbReference>
<dbReference type="InterPro" id="IPR019576">
    <property type="entry name" value="Pyridoxamine_oxidase_dimer_C"/>
</dbReference>
<feature type="compositionally biased region" description="Polar residues" evidence="8">
    <location>
        <begin position="1"/>
        <end position="13"/>
    </location>
</feature>
<accession>A0A6G1GGJ3</accession>
<dbReference type="PIRSF" id="PIRSF000190">
    <property type="entry name" value="Pyd_amn-ph_oxd"/>
    <property type="match status" value="1"/>
</dbReference>
<dbReference type="InterPro" id="IPR012349">
    <property type="entry name" value="Split_barrel_FMN-bd"/>
</dbReference>
<dbReference type="EC" id="1.4.3.5" evidence="4"/>
<dbReference type="NCBIfam" id="NF004231">
    <property type="entry name" value="PRK05679.1"/>
    <property type="match status" value="1"/>
</dbReference>
<dbReference type="InterPro" id="IPR000659">
    <property type="entry name" value="Pyridox_Oxase"/>
</dbReference>
<feature type="domain" description="Pyridoxine 5'-phosphate oxidase dimerisation C-terminal" evidence="10">
    <location>
        <begin position="195"/>
        <end position="235"/>
    </location>
</feature>